<feature type="non-terminal residue" evidence="2">
    <location>
        <position position="337"/>
    </location>
</feature>
<dbReference type="AlphaFoldDB" id="A0A3S1B5P1"/>
<dbReference type="Gene3D" id="3.40.50.1820">
    <property type="entry name" value="alpha/beta hydrolase"/>
    <property type="match status" value="1"/>
</dbReference>
<evidence type="ECO:0000256" key="1">
    <source>
        <dbReference type="ARBA" id="ARBA00010884"/>
    </source>
</evidence>
<dbReference type="OrthoDB" id="247542at2759"/>
<protein>
    <recommendedName>
        <fullName evidence="4">Serine aminopeptidase S33 domain-containing protein</fullName>
    </recommendedName>
</protein>
<dbReference type="PANTHER" id="PTHR10794">
    <property type="entry name" value="ABHYDROLASE DOMAIN-CONTAINING PROTEIN"/>
    <property type="match status" value="1"/>
</dbReference>
<evidence type="ECO:0000313" key="2">
    <source>
        <dbReference type="EMBL" id="RUS72639.1"/>
    </source>
</evidence>
<gene>
    <name evidence="2" type="ORF">EGW08_019596</name>
</gene>
<dbReference type="PANTHER" id="PTHR10794:SF93">
    <property type="entry name" value="SERINE AMINOPEPTIDASE S33 DOMAIN-CONTAINING PROTEIN"/>
    <property type="match status" value="1"/>
</dbReference>
<name>A0A3S1B5P1_ELYCH</name>
<keyword evidence="3" id="KW-1185">Reference proteome</keyword>
<dbReference type="GO" id="GO:0034338">
    <property type="term" value="F:short-chain carboxylesterase activity"/>
    <property type="evidence" value="ECO:0007669"/>
    <property type="project" value="TreeGrafter"/>
</dbReference>
<dbReference type="InterPro" id="IPR012020">
    <property type="entry name" value="ABHD4"/>
</dbReference>
<dbReference type="InterPro" id="IPR050960">
    <property type="entry name" value="AB_hydrolase_4_sf"/>
</dbReference>
<dbReference type="InterPro" id="IPR029058">
    <property type="entry name" value="AB_hydrolase_fold"/>
</dbReference>
<dbReference type="SUPFAM" id="SSF53474">
    <property type="entry name" value="alpha/beta-Hydrolases"/>
    <property type="match status" value="1"/>
</dbReference>
<feature type="non-terminal residue" evidence="2">
    <location>
        <position position="1"/>
    </location>
</feature>
<reference evidence="2 3" key="1">
    <citation type="submission" date="2019-01" db="EMBL/GenBank/DDBJ databases">
        <title>A draft genome assembly of the solar-powered sea slug Elysia chlorotica.</title>
        <authorList>
            <person name="Cai H."/>
            <person name="Li Q."/>
            <person name="Fang X."/>
            <person name="Li J."/>
            <person name="Curtis N.E."/>
            <person name="Altenburger A."/>
            <person name="Shibata T."/>
            <person name="Feng M."/>
            <person name="Maeda T."/>
            <person name="Schwartz J.A."/>
            <person name="Shigenobu S."/>
            <person name="Lundholm N."/>
            <person name="Nishiyama T."/>
            <person name="Yang H."/>
            <person name="Hasebe M."/>
            <person name="Li S."/>
            <person name="Pierce S.K."/>
            <person name="Wang J."/>
        </authorList>
    </citation>
    <scope>NUCLEOTIDE SEQUENCE [LARGE SCALE GENOMIC DNA]</scope>
    <source>
        <strain evidence="2">EC2010</strain>
        <tissue evidence="2">Whole organism of an adult</tissue>
    </source>
</reference>
<accession>A0A3S1B5P1</accession>
<comment type="caution">
    <text evidence="2">The sequence shown here is derived from an EMBL/GenBank/DDBJ whole genome shotgun (WGS) entry which is preliminary data.</text>
</comment>
<proteinExistence type="inferred from homology"/>
<dbReference type="EMBL" id="RQTK01001040">
    <property type="protein sequence ID" value="RUS72639.1"/>
    <property type="molecule type" value="Genomic_DNA"/>
</dbReference>
<dbReference type="Proteomes" id="UP000271974">
    <property type="component" value="Unassembled WGS sequence"/>
</dbReference>
<comment type="similarity">
    <text evidence="1">Belongs to the AB hydrolase superfamily. AB hydrolase 4 family.</text>
</comment>
<dbReference type="STRING" id="188477.A0A3S1B5P1"/>
<evidence type="ECO:0000313" key="3">
    <source>
        <dbReference type="Proteomes" id="UP000271974"/>
    </source>
</evidence>
<evidence type="ECO:0008006" key="4">
    <source>
        <dbReference type="Google" id="ProtNLM"/>
    </source>
</evidence>
<dbReference type="GO" id="GO:0047372">
    <property type="term" value="F:monoacylglycerol lipase activity"/>
    <property type="evidence" value="ECO:0007669"/>
    <property type="project" value="TreeGrafter"/>
</dbReference>
<dbReference type="PIRSF" id="PIRSF005211">
    <property type="entry name" value="Ab_hydro_YheT"/>
    <property type="match status" value="1"/>
</dbReference>
<sequence>TMLEIASYFSLQGKGHTHRHNPRLLLSLGVCLRGFKTMTAPEVPKLYFRDSSLNTYIIEKCRMHERTFSPSFWLTSRHLQTLLPIILPKPEVTFDREYLQMRDKGVVALDWVVLPQSKVKRRSMVIVIIPTLTGSACHVSAICHAAVSRGMRVVVFNRRGHGGALITTPRLQASSSSSNLRQVIKYIRLCWPRSALAAVAYGTGCGLLMSYLGEFGSSALLTACACVSPCWDAPERFLSNSPGRSLYDLVLLLRLKAILYRHATALGNVLDAGHALLAAWSLPDFDRTVYCPLYGLSDLDQFWEANNPIRDVDDIEVPVLFVNSLDDPVARSDEGDT</sequence>
<organism evidence="2 3">
    <name type="scientific">Elysia chlorotica</name>
    <name type="common">Eastern emerald elysia</name>
    <name type="synonym">Sea slug</name>
    <dbReference type="NCBI Taxonomy" id="188477"/>
    <lineage>
        <taxon>Eukaryota</taxon>
        <taxon>Metazoa</taxon>
        <taxon>Spiralia</taxon>
        <taxon>Lophotrochozoa</taxon>
        <taxon>Mollusca</taxon>
        <taxon>Gastropoda</taxon>
        <taxon>Heterobranchia</taxon>
        <taxon>Euthyneura</taxon>
        <taxon>Panpulmonata</taxon>
        <taxon>Sacoglossa</taxon>
        <taxon>Placobranchoidea</taxon>
        <taxon>Plakobranchidae</taxon>
        <taxon>Elysia</taxon>
    </lineage>
</organism>